<evidence type="ECO:0000256" key="7">
    <source>
        <dbReference type="RuleBase" id="RU004326"/>
    </source>
</evidence>
<evidence type="ECO:0000259" key="9">
    <source>
        <dbReference type="Pfam" id="PF02878"/>
    </source>
</evidence>
<dbReference type="GO" id="GO:0005975">
    <property type="term" value="P:carbohydrate metabolic process"/>
    <property type="evidence" value="ECO:0007669"/>
    <property type="project" value="InterPro"/>
</dbReference>
<dbReference type="GeneID" id="14551320"/>
<reference evidence="14 15" key="1">
    <citation type="submission" date="2015-12" db="EMBL/GenBank/DDBJ databases">
        <title>A stable core within a dynamic pangenome in Sulfolobus acidocaldarius.</title>
        <authorList>
            <person name="Anderson R."/>
            <person name="Kouris A."/>
            <person name="Seward C."/>
            <person name="Campbell K."/>
            <person name="Whitaker R."/>
        </authorList>
    </citation>
    <scope>NUCLEOTIDE SEQUENCE [LARGE SCALE GENOMIC DNA]</scope>
    <source>
        <strain evidence="12 15">GG12-C01-09</strain>
        <strain evidence="13 14">NG05B_CO5_07</strain>
    </source>
</reference>
<keyword evidence="5 7" id="KW-0460">Magnesium</keyword>
<dbReference type="OrthoDB" id="10363at2157"/>
<dbReference type="PRINTS" id="PR00509">
    <property type="entry name" value="PGMPMM"/>
</dbReference>
<dbReference type="InterPro" id="IPR024086">
    <property type="entry name" value="GlmM_arc-type"/>
</dbReference>
<dbReference type="PaxDb" id="1435377-SUSAZ_03645"/>
<sequence>MGKLFGTDGVRGLINKDLSPELVLKLSRAIGSFFGKGSKLLVGRDVRAGGDMYVKLVEAGLLSTGVDVFYGGLAPTPTLQYAVKTLGYDAGVIVTASHNPPEYNGIKVIDKDGVEIRREKENEIEEILFSERFNSIEWKALTNDVKKEDRVIPTYVKGILQHVDTEKISKKGYTVLIDSANSVGGLTSPLVAKELGCKVYTLNGNLDPLFPARMPEPTFESLKETAKIALTLKADLSIAHDGDADRAIFLDSEGRVQWGDRSGTLLSYWSHVKNPKGSRVIVTAVSSSSLTEEYLAKYGLEVLWTKVGSVDIAHKLQDEKGLAGFEENGGFIYPPHQYVRDGAMSFALMLEFMASENLSSAQLFDRLPKYYLVKTKVNLKPQYDIQGLYGDLIKSYGNRGKVITIDGVKIIGEDFWFLVRKSGTEPIIRIIVEAKDESKAMLLAEELKKFVESK</sequence>
<evidence type="ECO:0000256" key="2">
    <source>
        <dbReference type="ARBA" id="ARBA00010231"/>
    </source>
</evidence>
<dbReference type="PANTHER" id="PTHR43771">
    <property type="entry name" value="PHOSPHOMANNOMUTASE"/>
    <property type="match status" value="1"/>
</dbReference>
<feature type="domain" description="Alpha-D-phosphohexomutase alpha/beta/alpha" evidence="9">
    <location>
        <begin position="3"/>
        <end position="134"/>
    </location>
</feature>
<feature type="domain" description="Alpha-D-phosphohexomutase alpha/beta/alpha" evidence="10">
    <location>
        <begin position="154"/>
        <end position="254"/>
    </location>
</feature>
<dbReference type="Pfam" id="PF02878">
    <property type="entry name" value="PGM_PMM_I"/>
    <property type="match status" value="1"/>
</dbReference>
<dbReference type="Proteomes" id="UP000065473">
    <property type="component" value="Chromosome"/>
</dbReference>
<evidence type="ECO:0000256" key="5">
    <source>
        <dbReference type="ARBA" id="ARBA00022842"/>
    </source>
</evidence>
<proteinExistence type="inferred from homology"/>
<organism evidence="13 14">
    <name type="scientific">Sulfolobus acidocaldarius</name>
    <dbReference type="NCBI Taxonomy" id="2285"/>
    <lineage>
        <taxon>Archaea</taxon>
        <taxon>Thermoproteota</taxon>
        <taxon>Thermoprotei</taxon>
        <taxon>Sulfolobales</taxon>
        <taxon>Sulfolobaceae</taxon>
        <taxon>Sulfolobus</taxon>
    </lineage>
</organism>
<dbReference type="PANTHER" id="PTHR43771:SF1">
    <property type="entry name" value="PHOSPHOMANNOMUTASE"/>
    <property type="match status" value="1"/>
</dbReference>
<comment type="similarity">
    <text evidence="2 7">Belongs to the phosphohexose mutase family.</text>
</comment>
<gene>
    <name evidence="12" type="ORF">ATY89_02375</name>
    <name evidence="13" type="ORF">ATZ20_05410</name>
</gene>
<keyword evidence="3" id="KW-0597">Phosphoprotein</keyword>
<dbReference type="NCBIfam" id="TIGR03990">
    <property type="entry name" value="Arch_GlmM"/>
    <property type="match status" value="1"/>
</dbReference>
<comment type="cofactor">
    <cofactor evidence="1">
        <name>Mg(2+)</name>
        <dbReference type="ChEBI" id="CHEBI:18420"/>
    </cofactor>
</comment>
<feature type="domain" description="Alpha-D-phosphohexomutase alpha/beta/alpha" evidence="11">
    <location>
        <begin position="259"/>
        <end position="369"/>
    </location>
</feature>
<name>A0A0U3HL63_9CREN</name>
<dbReference type="FunFam" id="3.40.120.10:FF:000001">
    <property type="entry name" value="Phosphoglucosamine mutase"/>
    <property type="match status" value="1"/>
</dbReference>
<evidence type="ECO:0000256" key="4">
    <source>
        <dbReference type="ARBA" id="ARBA00022723"/>
    </source>
</evidence>
<dbReference type="Gene3D" id="3.30.310.50">
    <property type="entry name" value="Alpha-D-phosphohexomutase, C-terminal domain"/>
    <property type="match status" value="1"/>
</dbReference>
<dbReference type="Pfam" id="PF02879">
    <property type="entry name" value="PGM_PMM_II"/>
    <property type="match status" value="1"/>
</dbReference>
<dbReference type="STRING" id="1435377.SUSAZ_03645"/>
<dbReference type="InterPro" id="IPR016066">
    <property type="entry name" value="A-D-PHexomutase_CS"/>
</dbReference>
<dbReference type="RefSeq" id="WP_011277678.1">
    <property type="nucleotide sequence ID" value="NZ_BHWZ01000001.1"/>
</dbReference>
<dbReference type="InterPro" id="IPR005845">
    <property type="entry name" value="A-D-PHexomutase_a/b/a-II"/>
</dbReference>
<accession>A0A0U3HL63</accession>
<evidence type="ECO:0000313" key="12">
    <source>
        <dbReference type="EMBL" id="ALU28919.1"/>
    </source>
</evidence>
<dbReference type="InterPro" id="IPR005846">
    <property type="entry name" value="A-D-PHexomutase_a/b/a-III"/>
</dbReference>
<protein>
    <submittedName>
        <fullName evidence="13">Phosphoglucosamine mutase</fullName>
    </submittedName>
</protein>
<dbReference type="InterPro" id="IPR036900">
    <property type="entry name" value="A-D-PHexomutase_C_sf"/>
</dbReference>
<dbReference type="CDD" id="cd03087">
    <property type="entry name" value="PGM_like1"/>
    <property type="match status" value="1"/>
</dbReference>
<evidence type="ECO:0000256" key="3">
    <source>
        <dbReference type="ARBA" id="ARBA00022553"/>
    </source>
</evidence>
<dbReference type="InterPro" id="IPR005843">
    <property type="entry name" value="A-D-PHexomutase_C"/>
</dbReference>
<dbReference type="AlphaFoldDB" id="A0A0U3HL63"/>
<dbReference type="SUPFAM" id="SSF53738">
    <property type="entry name" value="Phosphoglucomutase, first 3 domains"/>
    <property type="match status" value="3"/>
</dbReference>
<feature type="domain" description="Alpha-D-phosphohexomutase C-terminal" evidence="8">
    <location>
        <begin position="391"/>
        <end position="448"/>
    </location>
</feature>
<keyword evidence="6" id="KW-0413">Isomerase</keyword>
<evidence type="ECO:0000256" key="6">
    <source>
        <dbReference type="ARBA" id="ARBA00023235"/>
    </source>
</evidence>
<evidence type="ECO:0000259" key="11">
    <source>
        <dbReference type="Pfam" id="PF02880"/>
    </source>
</evidence>
<evidence type="ECO:0000256" key="1">
    <source>
        <dbReference type="ARBA" id="ARBA00001946"/>
    </source>
</evidence>
<dbReference type="GO" id="GO:0008966">
    <property type="term" value="F:phosphoglucosamine mutase activity"/>
    <property type="evidence" value="ECO:0007669"/>
    <property type="project" value="InterPro"/>
</dbReference>
<dbReference type="OMA" id="SHNAMPD"/>
<dbReference type="PROSITE" id="PS00710">
    <property type="entry name" value="PGM_PMM"/>
    <property type="match status" value="1"/>
</dbReference>
<dbReference type="EMBL" id="CP013694">
    <property type="protein sequence ID" value="ALU28919.1"/>
    <property type="molecule type" value="Genomic_DNA"/>
</dbReference>
<dbReference type="InterPro" id="IPR016055">
    <property type="entry name" value="A-D-PHexomutase_a/b/a-I/II/III"/>
</dbReference>
<dbReference type="Pfam" id="PF00408">
    <property type="entry name" value="PGM_PMM_IV"/>
    <property type="match status" value="1"/>
</dbReference>
<evidence type="ECO:0000313" key="14">
    <source>
        <dbReference type="Proteomes" id="UP000060043"/>
    </source>
</evidence>
<dbReference type="EMBL" id="CP013695">
    <property type="protein sequence ID" value="ALU31644.1"/>
    <property type="molecule type" value="Genomic_DNA"/>
</dbReference>
<keyword evidence="4 7" id="KW-0479">Metal-binding</keyword>
<dbReference type="GO" id="GO:0000287">
    <property type="term" value="F:magnesium ion binding"/>
    <property type="evidence" value="ECO:0007669"/>
    <property type="project" value="InterPro"/>
</dbReference>
<evidence type="ECO:0000259" key="10">
    <source>
        <dbReference type="Pfam" id="PF02879"/>
    </source>
</evidence>
<evidence type="ECO:0000313" key="13">
    <source>
        <dbReference type="EMBL" id="ALU31644.1"/>
    </source>
</evidence>
<dbReference type="SUPFAM" id="SSF55957">
    <property type="entry name" value="Phosphoglucomutase, C-terminal domain"/>
    <property type="match status" value="1"/>
</dbReference>
<evidence type="ECO:0000313" key="15">
    <source>
        <dbReference type="Proteomes" id="UP000065473"/>
    </source>
</evidence>
<dbReference type="Proteomes" id="UP000060043">
    <property type="component" value="Chromosome"/>
</dbReference>
<evidence type="ECO:0000259" key="8">
    <source>
        <dbReference type="Pfam" id="PF00408"/>
    </source>
</evidence>
<dbReference type="Pfam" id="PF02880">
    <property type="entry name" value="PGM_PMM_III"/>
    <property type="match status" value="1"/>
</dbReference>
<dbReference type="InterPro" id="IPR005841">
    <property type="entry name" value="Alpha-D-phosphohexomutase_SF"/>
</dbReference>
<dbReference type="Gene3D" id="3.40.120.10">
    <property type="entry name" value="Alpha-D-Glucose-1,6-Bisphosphate, subunit A, domain 3"/>
    <property type="match status" value="3"/>
</dbReference>
<dbReference type="InterPro" id="IPR005844">
    <property type="entry name" value="A-D-PHexomutase_a/b/a-I"/>
</dbReference>